<sequence>MAAKRKGGLSKGLDALLSQSAARSAPAGREQVSLDDDSVAPVSAERPPQDGELRKLPVELMQRGRYQPRRDMSPDALEELAESIRAQGVMQPIVVRPIGDKRYEIIAGERRWRAAQLAGLAEIPAVIREVADDAAIAMALIENIQREDLNPMEEALALARLKDEFNLTHQQVADAVGKSRAMVTNLLRLISLEDEVRKLLEHGDLEMGHARALLSLTGASQVDAARMVVARGLNVRQTEALVRDYDKQRAAATPPSREDPDVRRLLNDLSDRLGAPVALKQLGGGKGRLVISYNSLDELDGILSHIK</sequence>
<dbReference type="NCBIfam" id="TIGR00180">
    <property type="entry name" value="parB_part"/>
    <property type="match status" value="1"/>
</dbReference>
<keyword evidence="9" id="KW-1185">Reference proteome</keyword>
<dbReference type="Pfam" id="PF23552">
    <property type="entry name" value="ParB_C"/>
    <property type="match status" value="1"/>
</dbReference>
<dbReference type="Pfam" id="PF17762">
    <property type="entry name" value="HTH_ParB"/>
    <property type="match status" value="1"/>
</dbReference>
<dbReference type="SMART" id="SM00470">
    <property type="entry name" value="ParB"/>
    <property type="match status" value="1"/>
</dbReference>
<keyword evidence="4" id="KW-0238">DNA-binding</keyword>
<evidence type="ECO:0000313" key="8">
    <source>
        <dbReference type="EMBL" id="MEY1660655.1"/>
    </source>
</evidence>
<evidence type="ECO:0000256" key="5">
    <source>
        <dbReference type="ARBA" id="ARBA00025472"/>
    </source>
</evidence>
<accession>A0ABV4ADD6</accession>
<dbReference type="Gene3D" id="1.10.10.2830">
    <property type="match status" value="1"/>
</dbReference>
<dbReference type="InterPro" id="IPR041468">
    <property type="entry name" value="HTH_ParB/Spo0J"/>
</dbReference>
<comment type="caution">
    <text evidence="8">The sequence shown here is derived from an EMBL/GenBank/DDBJ whole genome shotgun (WGS) entry which is preliminary data.</text>
</comment>
<evidence type="ECO:0000259" key="7">
    <source>
        <dbReference type="SMART" id="SM00470"/>
    </source>
</evidence>
<comment type="function">
    <text evidence="5">Involved in chromosome partition. Localize to both poles of the predivisional cell following completion of DNA replication. Binds to the DNA origin of replication.</text>
</comment>
<evidence type="ECO:0000256" key="4">
    <source>
        <dbReference type="ARBA" id="ARBA00023125"/>
    </source>
</evidence>
<evidence type="ECO:0000313" key="9">
    <source>
        <dbReference type="Proteomes" id="UP001562065"/>
    </source>
</evidence>
<dbReference type="PANTHER" id="PTHR33375">
    <property type="entry name" value="CHROMOSOME-PARTITIONING PROTEIN PARB-RELATED"/>
    <property type="match status" value="1"/>
</dbReference>
<evidence type="ECO:0000256" key="6">
    <source>
        <dbReference type="SAM" id="MobiDB-lite"/>
    </source>
</evidence>
<reference evidence="8 9" key="1">
    <citation type="submission" date="2024-07" db="EMBL/GenBank/DDBJ databases">
        <authorList>
            <person name="Ren Q."/>
        </authorList>
    </citation>
    <scope>NUCLEOTIDE SEQUENCE [LARGE SCALE GENOMIC DNA]</scope>
    <source>
        <strain evidence="8 9">REN37</strain>
    </source>
</reference>
<dbReference type="InterPro" id="IPR003115">
    <property type="entry name" value="ParB_N"/>
</dbReference>
<dbReference type="InterPro" id="IPR004437">
    <property type="entry name" value="ParB/RepB/Spo0J"/>
</dbReference>
<proteinExistence type="inferred from homology"/>
<dbReference type="InterPro" id="IPR057240">
    <property type="entry name" value="ParB_dimer_C"/>
</dbReference>
<dbReference type="SUPFAM" id="SSF110849">
    <property type="entry name" value="ParB/Sulfiredoxin"/>
    <property type="match status" value="1"/>
</dbReference>
<dbReference type="PANTHER" id="PTHR33375:SF1">
    <property type="entry name" value="CHROMOSOME-PARTITIONING PROTEIN PARB-RELATED"/>
    <property type="match status" value="1"/>
</dbReference>
<evidence type="ECO:0000256" key="2">
    <source>
        <dbReference type="ARBA" id="ARBA00022372"/>
    </source>
</evidence>
<comment type="similarity">
    <text evidence="1">Belongs to the ParB family.</text>
</comment>
<name>A0ABV4ADD6_9GAMM</name>
<protein>
    <recommendedName>
        <fullName evidence="2">Probable chromosome-partitioning protein ParB</fullName>
    </recommendedName>
</protein>
<dbReference type="InterPro" id="IPR050336">
    <property type="entry name" value="Chromosome_partition/occlusion"/>
</dbReference>
<dbReference type="CDD" id="cd16393">
    <property type="entry name" value="SPO0J_N"/>
    <property type="match status" value="1"/>
</dbReference>
<keyword evidence="3" id="KW-0159">Chromosome partition</keyword>
<feature type="domain" description="ParB-like N-terminal" evidence="7">
    <location>
        <begin position="54"/>
        <end position="144"/>
    </location>
</feature>
<dbReference type="Gene3D" id="3.90.1530.30">
    <property type="match status" value="1"/>
</dbReference>
<dbReference type="RefSeq" id="WP_369453901.1">
    <property type="nucleotide sequence ID" value="NZ_JBGCUO010000001.1"/>
</dbReference>
<dbReference type="InterPro" id="IPR036086">
    <property type="entry name" value="ParB/Sulfiredoxin_sf"/>
</dbReference>
<evidence type="ECO:0000256" key="1">
    <source>
        <dbReference type="ARBA" id="ARBA00006295"/>
    </source>
</evidence>
<organism evidence="8 9">
    <name type="scientific">Isoalcanivorax beigongshangi</name>
    <dbReference type="NCBI Taxonomy" id="3238810"/>
    <lineage>
        <taxon>Bacteria</taxon>
        <taxon>Pseudomonadati</taxon>
        <taxon>Pseudomonadota</taxon>
        <taxon>Gammaproteobacteria</taxon>
        <taxon>Oceanospirillales</taxon>
        <taxon>Alcanivoracaceae</taxon>
        <taxon>Isoalcanivorax</taxon>
    </lineage>
</organism>
<dbReference type="EMBL" id="JBGCUO010000001">
    <property type="protein sequence ID" value="MEY1660655.1"/>
    <property type="molecule type" value="Genomic_DNA"/>
</dbReference>
<evidence type="ECO:0000256" key="3">
    <source>
        <dbReference type="ARBA" id="ARBA00022829"/>
    </source>
</evidence>
<dbReference type="Proteomes" id="UP001562065">
    <property type="component" value="Unassembled WGS sequence"/>
</dbReference>
<gene>
    <name evidence="8" type="ORF">AB5I84_00665</name>
</gene>
<dbReference type="Pfam" id="PF02195">
    <property type="entry name" value="ParB_N"/>
    <property type="match status" value="1"/>
</dbReference>
<feature type="region of interest" description="Disordered" evidence="6">
    <location>
        <begin position="20"/>
        <end position="55"/>
    </location>
</feature>